<evidence type="ECO:0000313" key="11">
    <source>
        <dbReference type="Proteomes" id="UP000231358"/>
    </source>
</evidence>
<evidence type="ECO:0000256" key="4">
    <source>
        <dbReference type="ARBA" id="ARBA00022692"/>
    </source>
</evidence>
<evidence type="ECO:0008006" key="12">
    <source>
        <dbReference type="Google" id="ProtNLM"/>
    </source>
</evidence>
<feature type="transmembrane region" description="Helical" evidence="8">
    <location>
        <begin position="6"/>
        <end position="27"/>
    </location>
</feature>
<protein>
    <recommendedName>
        <fullName evidence="12">Polysaccharide synthase Cps1</fullName>
    </recommendedName>
</protein>
<keyword evidence="3" id="KW-0808">Transferase</keyword>
<dbReference type="SUPFAM" id="SSF53448">
    <property type="entry name" value="Nucleotide-diphospho-sugar transferases"/>
    <property type="match status" value="1"/>
</dbReference>
<evidence type="ECO:0000313" key="9">
    <source>
        <dbReference type="EMBL" id="KAE8340711.1"/>
    </source>
</evidence>
<evidence type="ECO:0000256" key="7">
    <source>
        <dbReference type="ARBA" id="ARBA00023180"/>
    </source>
</evidence>
<dbReference type="InterPro" id="IPR052427">
    <property type="entry name" value="Glycosyltrans_GT2/GT47"/>
</dbReference>
<dbReference type="Gene3D" id="3.90.550.10">
    <property type="entry name" value="Spore Coat Polysaccharide Biosynthesis Protein SpsA, Chain A"/>
    <property type="match status" value="1"/>
</dbReference>
<name>A0A2G7FHE3_9EURO</name>
<dbReference type="OrthoDB" id="4463384at2759"/>
<sequence>MLHLLYQFNNLVRLIRFIWIVVFYYGFYRMRSIARRTPITPSKSSFSPSDVTIVCPCVDPDGDFIPAIESWLRADPHEVLIVTTIGWYERVKERLEAVDDPRVKVHAIEAKGKRPGLIAGIQRTTTDVVVLLDDDSIWLPATLQGLLCGLSAEPRVAGVINIKVNIRKALPALAPDAPSMFEAMGAGRHDRRVITNAAMAYFCDGQITCCTGRTTAYRTEALQSPGFVEHVVEDYWKGKYKLASGDDRAITRWLYQNDWKTGIVVHDECAMVSRSKENTDYLKQLLRWSRSEVRQLVRDAYLLLPSTQTPLKKVWLISFVYPLFLEEHLVFLDLVVTSVIIISRTLLGDMVSTADIPGNWQLVLQYLGTSAFLELVFNFWHFTRFPEMLRYLPVYAIWGQVRMVVSLYALSTLDQSSWLTRTGAA</sequence>
<evidence type="ECO:0000256" key="6">
    <source>
        <dbReference type="ARBA" id="ARBA00023136"/>
    </source>
</evidence>
<dbReference type="EMBL" id="ML737146">
    <property type="protein sequence ID" value="KAE8340711.1"/>
    <property type="molecule type" value="Genomic_DNA"/>
</dbReference>
<evidence type="ECO:0000256" key="8">
    <source>
        <dbReference type="SAM" id="Phobius"/>
    </source>
</evidence>
<keyword evidence="5 8" id="KW-1133">Transmembrane helix</keyword>
<dbReference type="PANTHER" id="PTHR47844">
    <property type="entry name" value="SYNTHASE CPS1, PUTATIVE (AFU_ORTHOLOGUE AFUA_7G02500)-RELATED"/>
    <property type="match status" value="1"/>
</dbReference>
<reference evidence="10 11" key="1">
    <citation type="submission" date="2017-05" db="EMBL/GenBank/DDBJ databases">
        <title>Genome sequence for an aflatoxigenic pathogen of Argentinian peanut, Aspergillus arachidicola.</title>
        <authorList>
            <person name="Moore G."/>
            <person name="Beltz S.B."/>
            <person name="Mack B.M."/>
        </authorList>
    </citation>
    <scope>NUCLEOTIDE SEQUENCE [LARGE SCALE GENOMIC DNA]</scope>
    <source>
        <strain evidence="10 11">CBS 117610</strain>
    </source>
</reference>
<dbReference type="AlphaFoldDB" id="A0A2G7FHE3"/>
<evidence type="ECO:0000313" key="10">
    <source>
        <dbReference type="EMBL" id="PIG80026.1"/>
    </source>
</evidence>
<reference evidence="9" key="2">
    <citation type="submission" date="2019-04" db="EMBL/GenBank/DDBJ databases">
        <title>Friends and foes A comparative genomics study of 23 Aspergillus species from section Flavi.</title>
        <authorList>
            <consortium name="DOE Joint Genome Institute"/>
            <person name="Kjaerbolling I."/>
            <person name="Vesth T."/>
            <person name="Frisvad J.C."/>
            <person name="Nybo J.L."/>
            <person name="Theobald S."/>
            <person name="Kildgaard S."/>
            <person name="Isbrandt T."/>
            <person name="Kuo A."/>
            <person name="Sato A."/>
            <person name="Lyhne E.K."/>
            <person name="Kogle M.E."/>
            <person name="Wiebenga A."/>
            <person name="Kun R.S."/>
            <person name="Lubbers R.J."/>
            <person name="Makela M.R."/>
            <person name="Barry K."/>
            <person name="Chovatia M."/>
            <person name="Clum A."/>
            <person name="Daum C."/>
            <person name="Haridas S."/>
            <person name="He G."/>
            <person name="LaButti K."/>
            <person name="Lipzen A."/>
            <person name="Mondo S."/>
            <person name="Riley R."/>
            <person name="Salamov A."/>
            <person name="Simmons B.A."/>
            <person name="Magnuson J.K."/>
            <person name="Henrissat B."/>
            <person name="Mortensen U.H."/>
            <person name="Larsen T.O."/>
            <person name="Devries R.P."/>
            <person name="Grigoriev I.V."/>
            <person name="Machida M."/>
            <person name="Baker S.E."/>
            <person name="Andersen M.R."/>
        </authorList>
    </citation>
    <scope>NUCLEOTIDE SEQUENCE</scope>
    <source>
        <strain evidence="9">CBS 117612</strain>
    </source>
</reference>
<gene>
    <name evidence="10" type="ORF">AARAC_005186</name>
    <name evidence="9" type="ORF">BDV24DRAFT_164188</name>
</gene>
<dbReference type="GO" id="GO:0016020">
    <property type="term" value="C:membrane"/>
    <property type="evidence" value="ECO:0007669"/>
    <property type="project" value="UniProtKB-SubCell"/>
</dbReference>
<keyword evidence="7" id="KW-0325">Glycoprotein</keyword>
<keyword evidence="4 8" id="KW-0812">Transmembrane</keyword>
<proteinExistence type="predicted"/>
<keyword evidence="2" id="KW-0328">Glycosyltransferase</keyword>
<evidence type="ECO:0000256" key="1">
    <source>
        <dbReference type="ARBA" id="ARBA00004370"/>
    </source>
</evidence>
<comment type="subcellular location">
    <subcellularLocation>
        <location evidence="1">Membrane</location>
    </subcellularLocation>
</comment>
<dbReference type="Pfam" id="PF13641">
    <property type="entry name" value="Glyco_tranf_2_3"/>
    <property type="match status" value="1"/>
</dbReference>
<dbReference type="GO" id="GO:0016757">
    <property type="term" value="F:glycosyltransferase activity"/>
    <property type="evidence" value="ECO:0007669"/>
    <property type="project" value="UniProtKB-KW"/>
</dbReference>
<organism evidence="10 11">
    <name type="scientific">Aspergillus arachidicola</name>
    <dbReference type="NCBI Taxonomy" id="656916"/>
    <lineage>
        <taxon>Eukaryota</taxon>
        <taxon>Fungi</taxon>
        <taxon>Dikarya</taxon>
        <taxon>Ascomycota</taxon>
        <taxon>Pezizomycotina</taxon>
        <taxon>Eurotiomycetes</taxon>
        <taxon>Eurotiomycetidae</taxon>
        <taxon>Eurotiales</taxon>
        <taxon>Aspergillaceae</taxon>
        <taxon>Aspergillus</taxon>
        <taxon>Aspergillus subgen. Circumdati</taxon>
    </lineage>
</organism>
<keyword evidence="6 8" id="KW-0472">Membrane</keyword>
<keyword evidence="11" id="KW-1185">Reference proteome</keyword>
<feature type="transmembrane region" description="Helical" evidence="8">
    <location>
        <begin position="314"/>
        <end position="342"/>
    </location>
</feature>
<feature type="transmembrane region" description="Helical" evidence="8">
    <location>
        <begin position="362"/>
        <end position="380"/>
    </location>
</feature>
<evidence type="ECO:0000256" key="5">
    <source>
        <dbReference type="ARBA" id="ARBA00022989"/>
    </source>
</evidence>
<dbReference type="EMBL" id="NEXV01000641">
    <property type="protein sequence ID" value="PIG80026.1"/>
    <property type="molecule type" value="Genomic_DNA"/>
</dbReference>
<dbReference type="PANTHER" id="PTHR47844:SF1">
    <property type="entry name" value="EXOSTOSIN-LIKE 2"/>
    <property type="match status" value="1"/>
</dbReference>
<evidence type="ECO:0000256" key="3">
    <source>
        <dbReference type="ARBA" id="ARBA00022679"/>
    </source>
</evidence>
<accession>A0A2G7FHE3</accession>
<evidence type="ECO:0000256" key="2">
    <source>
        <dbReference type="ARBA" id="ARBA00022676"/>
    </source>
</evidence>
<dbReference type="STRING" id="656916.A0A2G7FHE3"/>
<dbReference type="InterPro" id="IPR029044">
    <property type="entry name" value="Nucleotide-diphossugar_trans"/>
</dbReference>
<dbReference type="Proteomes" id="UP000325558">
    <property type="component" value="Unassembled WGS sequence"/>
</dbReference>
<dbReference type="Proteomes" id="UP000231358">
    <property type="component" value="Unassembled WGS sequence"/>
</dbReference>